<sequence length="49" mass="5803">MDLELYLNYPEEEDTNEMLNDQKILILVTNIESKKVLTKDDNSEEDKDN</sequence>
<evidence type="ECO:0000313" key="2">
    <source>
        <dbReference type="Proteomes" id="UP000789366"/>
    </source>
</evidence>
<name>A0ACA9MVF3_9GLOM</name>
<organism evidence="1 2">
    <name type="scientific">Cetraspora pellucida</name>
    <dbReference type="NCBI Taxonomy" id="1433469"/>
    <lineage>
        <taxon>Eukaryota</taxon>
        <taxon>Fungi</taxon>
        <taxon>Fungi incertae sedis</taxon>
        <taxon>Mucoromycota</taxon>
        <taxon>Glomeromycotina</taxon>
        <taxon>Glomeromycetes</taxon>
        <taxon>Diversisporales</taxon>
        <taxon>Gigasporaceae</taxon>
        <taxon>Cetraspora</taxon>
    </lineage>
</organism>
<dbReference type="Proteomes" id="UP000789366">
    <property type="component" value="Unassembled WGS sequence"/>
</dbReference>
<gene>
    <name evidence="1" type="ORF">SPELUC_LOCUS7630</name>
</gene>
<evidence type="ECO:0000313" key="1">
    <source>
        <dbReference type="EMBL" id="CAG8614632.1"/>
    </source>
</evidence>
<dbReference type="EMBL" id="CAJVPW010010376">
    <property type="protein sequence ID" value="CAG8614632.1"/>
    <property type="molecule type" value="Genomic_DNA"/>
</dbReference>
<feature type="non-terminal residue" evidence="1">
    <location>
        <position position="49"/>
    </location>
</feature>
<comment type="caution">
    <text evidence="1">The sequence shown here is derived from an EMBL/GenBank/DDBJ whole genome shotgun (WGS) entry which is preliminary data.</text>
</comment>
<accession>A0ACA9MVF3</accession>
<proteinExistence type="predicted"/>
<protein>
    <submittedName>
        <fullName evidence="1">15569_t:CDS:1</fullName>
    </submittedName>
</protein>
<keyword evidence="2" id="KW-1185">Reference proteome</keyword>
<reference evidence="1" key="1">
    <citation type="submission" date="2021-06" db="EMBL/GenBank/DDBJ databases">
        <authorList>
            <person name="Kallberg Y."/>
            <person name="Tangrot J."/>
            <person name="Rosling A."/>
        </authorList>
    </citation>
    <scope>NUCLEOTIDE SEQUENCE</scope>
    <source>
        <strain evidence="1">28 12/20/2015</strain>
    </source>
</reference>